<dbReference type="AlphaFoldDB" id="A0AAV3YLB6"/>
<name>A0AAV3YLB6_9GAST</name>
<evidence type="ECO:0000313" key="1">
    <source>
        <dbReference type="EMBL" id="GFN83002.1"/>
    </source>
</evidence>
<evidence type="ECO:0000313" key="2">
    <source>
        <dbReference type="Proteomes" id="UP000735302"/>
    </source>
</evidence>
<gene>
    <name evidence="1" type="ORF">PoB_000950800</name>
</gene>
<proteinExistence type="predicted"/>
<reference evidence="1 2" key="1">
    <citation type="journal article" date="2021" name="Elife">
        <title>Chloroplast acquisition without the gene transfer in kleptoplastic sea slugs, Plakobranchus ocellatus.</title>
        <authorList>
            <person name="Maeda T."/>
            <person name="Takahashi S."/>
            <person name="Yoshida T."/>
            <person name="Shimamura S."/>
            <person name="Takaki Y."/>
            <person name="Nagai Y."/>
            <person name="Toyoda A."/>
            <person name="Suzuki Y."/>
            <person name="Arimoto A."/>
            <person name="Ishii H."/>
            <person name="Satoh N."/>
            <person name="Nishiyama T."/>
            <person name="Hasebe M."/>
            <person name="Maruyama T."/>
            <person name="Minagawa J."/>
            <person name="Obokata J."/>
            <person name="Shigenobu S."/>
        </authorList>
    </citation>
    <scope>NUCLEOTIDE SEQUENCE [LARGE SCALE GENOMIC DNA]</scope>
</reference>
<comment type="caution">
    <text evidence="1">The sequence shown here is derived from an EMBL/GenBank/DDBJ whole genome shotgun (WGS) entry which is preliminary data.</text>
</comment>
<organism evidence="1 2">
    <name type="scientific">Plakobranchus ocellatus</name>
    <dbReference type="NCBI Taxonomy" id="259542"/>
    <lineage>
        <taxon>Eukaryota</taxon>
        <taxon>Metazoa</taxon>
        <taxon>Spiralia</taxon>
        <taxon>Lophotrochozoa</taxon>
        <taxon>Mollusca</taxon>
        <taxon>Gastropoda</taxon>
        <taxon>Heterobranchia</taxon>
        <taxon>Euthyneura</taxon>
        <taxon>Panpulmonata</taxon>
        <taxon>Sacoglossa</taxon>
        <taxon>Placobranchoidea</taxon>
        <taxon>Plakobranchidae</taxon>
        <taxon>Plakobranchus</taxon>
    </lineage>
</organism>
<protein>
    <submittedName>
        <fullName evidence="1">Uncharacterized protein</fullName>
    </submittedName>
</protein>
<sequence length="93" mass="9183">MKEYHGRNGDIGGDGGVDVKGVGGIGKFGCSFYGNIFVDGDGDGGVDVKGVGGIGNGDLTTGPVIPANVVALTVVVAEHAVVSAVAACYDERD</sequence>
<accession>A0AAV3YLB6</accession>
<keyword evidence="2" id="KW-1185">Reference proteome</keyword>
<dbReference type="Proteomes" id="UP000735302">
    <property type="component" value="Unassembled WGS sequence"/>
</dbReference>
<dbReference type="EMBL" id="BLXT01001064">
    <property type="protein sequence ID" value="GFN83002.1"/>
    <property type="molecule type" value="Genomic_DNA"/>
</dbReference>